<protein>
    <submittedName>
        <fullName evidence="6">LysR family transcriptional regulator</fullName>
    </submittedName>
</protein>
<dbReference type="InterPro" id="IPR036390">
    <property type="entry name" value="WH_DNA-bd_sf"/>
</dbReference>
<comment type="similarity">
    <text evidence="1">Belongs to the LysR transcriptional regulatory family.</text>
</comment>
<keyword evidence="4" id="KW-0804">Transcription</keyword>
<dbReference type="Pfam" id="PF03466">
    <property type="entry name" value="LysR_substrate"/>
    <property type="match status" value="1"/>
</dbReference>
<dbReference type="Gene3D" id="3.40.190.290">
    <property type="match status" value="1"/>
</dbReference>
<dbReference type="Proteomes" id="UP001198962">
    <property type="component" value="Unassembled WGS sequence"/>
</dbReference>
<dbReference type="SUPFAM" id="SSF46785">
    <property type="entry name" value="Winged helix' DNA-binding domain"/>
    <property type="match status" value="1"/>
</dbReference>
<dbReference type="CDD" id="cd05466">
    <property type="entry name" value="PBP2_LTTR_substrate"/>
    <property type="match status" value="1"/>
</dbReference>
<dbReference type="PANTHER" id="PTHR30126">
    <property type="entry name" value="HTH-TYPE TRANSCRIPTIONAL REGULATOR"/>
    <property type="match status" value="1"/>
</dbReference>
<dbReference type="EMBL" id="JAJEPU010000013">
    <property type="protein sequence ID" value="MCC2164424.1"/>
    <property type="molecule type" value="Genomic_DNA"/>
</dbReference>
<dbReference type="InterPro" id="IPR036388">
    <property type="entry name" value="WH-like_DNA-bd_sf"/>
</dbReference>
<proteinExistence type="inferred from homology"/>
<sequence length="302" mass="34400">MNTTNFEYMLTLEKTGTVTQTAEHFFVSPSAISQCLKNEEKQFGYPIFERKDRKMIPTPAGQIYLNGARRILQIRSQTLAQIHHLAETTASIRIAAIPVLSRFVKDVLKPELSRLFPDETFEWITTDSRTGVAYTDNRLADFALVTIPASMPTSGHEITLGKDRLFPVVPMAYLRTKLNHIPTLSDCASIPFILLKRGSYMRECQDQVLAKNHLILNRIYEVDHSLKAKEFLEDGKGIAFLPGSMITEDIRAHCYILTVSPEITFFYRLIESPQFVEKIEIKNVANAICRLFEEKSGIRLKV</sequence>
<evidence type="ECO:0000313" key="6">
    <source>
        <dbReference type="EMBL" id="MCC2164424.1"/>
    </source>
</evidence>
<keyword evidence="7" id="KW-1185">Reference proteome</keyword>
<evidence type="ECO:0000256" key="2">
    <source>
        <dbReference type="ARBA" id="ARBA00023015"/>
    </source>
</evidence>
<comment type="caution">
    <text evidence="6">The sequence shown here is derived from an EMBL/GenBank/DDBJ whole genome shotgun (WGS) entry which is preliminary data.</text>
</comment>
<gene>
    <name evidence="6" type="ORF">LKD32_05945</name>
</gene>
<dbReference type="RefSeq" id="WP_308451066.1">
    <property type="nucleotide sequence ID" value="NZ_JAJEPU010000013.1"/>
</dbReference>
<organism evidence="6 7">
    <name type="scientific">Brotaphodocola catenula</name>
    <dbReference type="NCBI Taxonomy" id="2885361"/>
    <lineage>
        <taxon>Bacteria</taxon>
        <taxon>Bacillati</taxon>
        <taxon>Bacillota</taxon>
        <taxon>Clostridia</taxon>
        <taxon>Lachnospirales</taxon>
        <taxon>Lachnospiraceae</taxon>
        <taxon>Brotaphodocola</taxon>
    </lineage>
</organism>
<dbReference type="GO" id="GO:0003677">
    <property type="term" value="F:DNA binding"/>
    <property type="evidence" value="ECO:0007669"/>
    <property type="project" value="UniProtKB-KW"/>
</dbReference>
<dbReference type="Pfam" id="PF00126">
    <property type="entry name" value="HTH_1"/>
    <property type="match status" value="1"/>
</dbReference>
<evidence type="ECO:0000313" key="7">
    <source>
        <dbReference type="Proteomes" id="UP001198962"/>
    </source>
</evidence>
<evidence type="ECO:0000256" key="1">
    <source>
        <dbReference type="ARBA" id="ARBA00009437"/>
    </source>
</evidence>
<dbReference type="PROSITE" id="PS50931">
    <property type="entry name" value="HTH_LYSR"/>
    <property type="match status" value="1"/>
</dbReference>
<dbReference type="InterPro" id="IPR000847">
    <property type="entry name" value="LysR_HTH_N"/>
</dbReference>
<name>A0AAE3AQZ0_9FIRM</name>
<keyword evidence="3" id="KW-0238">DNA-binding</keyword>
<reference evidence="6" key="1">
    <citation type="submission" date="2021-10" db="EMBL/GenBank/DDBJ databases">
        <title>Anaerobic single-cell dispensing facilitates the cultivation of human gut bacteria.</title>
        <authorList>
            <person name="Afrizal A."/>
        </authorList>
    </citation>
    <scope>NUCLEOTIDE SEQUENCE</scope>
    <source>
        <strain evidence="6">CLA-AA-H274</strain>
    </source>
</reference>
<dbReference type="GO" id="GO:0003700">
    <property type="term" value="F:DNA-binding transcription factor activity"/>
    <property type="evidence" value="ECO:0007669"/>
    <property type="project" value="InterPro"/>
</dbReference>
<dbReference type="AlphaFoldDB" id="A0AAE3AQZ0"/>
<keyword evidence="2" id="KW-0805">Transcription regulation</keyword>
<dbReference type="Gene3D" id="1.10.10.10">
    <property type="entry name" value="Winged helix-like DNA-binding domain superfamily/Winged helix DNA-binding domain"/>
    <property type="match status" value="1"/>
</dbReference>
<evidence type="ECO:0000259" key="5">
    <source>
        <dbReference type="PROSITE" id="PS50931"/>
    </source>
</evidence>
<evidence type="ECO:0000256" key="4">
    <source>
        <dbReference type="ARBA" id="ARBA00023163"/>
    </source>
</evidence>
<feature type="domain" description="HTH lysR-type" evidence="5">
    <location>
        <begin position="1"/>
        <end position="58"/>
    </location>
</feature>
<evidence type="ECO:0000256" key="3">
    <source>
        <dbReference type="ARBA" id="ARBA00023125"/>
    </source>
</evidence>
<dbReference type="InterPro" id="IPR005119">
    <property type="entry name" value="LysR_subst-bd"/>
</dbReference>
<dbReference type="SUPFAM" id="SSF53850">
    <property type="entry name" value="Periplasmic binding protein-like II"/>
    <property type="match status" value="1"/>
</dbReference>
<accession>A0AAE3AQZ0</accession>